<dbReference type="OrthoDB" id="2705224at2"/>
<gene>
    <name evidence="1" type="ORF">SAMN05421807_10761</name>
</gene>
<proteinExistence type="predicted"/>
<evidence type="ECO:0000313" key="1">
    <source>
        <dbReference type="EMBL" id="SHH43865.1"/>
    </source>
</evidence>
<organism evidence="1 2">
    <name type="scientific">Virgibacillus chiguensis</name>
    <dbReference type="NCBI Taxonomy" id="411959"/>
    <lineage>
        <taxon>Bacteria</taxon>
        <taxon>Bacillati</taxon>
        <taxon>Bacillota</taxon>
        <taxon>Bacilli</taxon>
        <taxon>Bacillales</taxon>
        <taxon>Bacillaceae</taxon>
        <taxon>Virgibacillus</taxon>
    </lineage>
</organism>
<dbReference type="AlphaFoldDB" id="A0A1M5SZH1"/>
<dbReference type="RefSeq" id="WP_073008030.1">
    <property type="nucleotide sequence ID" value="NZ_FQXD01000007.1"/>
</dbReference>
<dbReference type="EMBL" id="FQXD01000007">
    <property type="protein sequence ID" value="SHH43865.1"/>
    <property type="molecule type" value="Genomic_DNA"/>
</dbReference>
<name>A0A1M5SZH1_9BACI</name>
<dbReference type="Proteomes" id="UP000184079">
    <property type="component" value="Unassembled WGS sequence"/>
</dbReference>
<protein>
    <submittedName>
        <fullName evidence="1">Uncharacterized protein</fullName>
    </submittedName>
</protein>
<keyword evidence="2" id="KW-1185">Reference proteome</keyword>
<dbReference type="InterPro" id="IPR058926">
    <property type="entry name" value="YmzB-like"/>
</dbReference>
<dbReference type="Pfam" id="PF25846">
    <property type="entry name" value="YmzB"/>
    <property type="match status" value="1"/>
</dbReference>
<sequence length="116" mass="13689">MKKQFLDIEAFNKLLQKWNGKQIKVSKQELNDYDEAIIDLSAITYETHTRRLDDYEPLHTLQLNGAGKVKTDYKSYQTLPTFIYEIPLENSSLYQFDGERFALVTDRAIYTIEIFQ</sequence>
<reference evidence="2" key="1">
    <citation type="submission" date="2016-11" db="EMBL/GenBank/DDBJ databases">
        <authorList>
            <person name="Varghese N."/>
            <person name="Submissions S."/>
        </authorList>
    </citation>
    <scope>NUCLEOTIDE SEQUENCE [LARGE SCALE GENOMIC DNA]</scope>
    <source>
        <strain evidence="2">CGMCC 1.6496</strain>
    </source>
</reference>
<evidence type="ECO:0000313" key="2">
    <source>
        <dbReference type="Proteomes" id="UP000184079"/>
    </source>
</evidence>
<accession>A0A1M5SZH1</accession>